<dbReference type="InterPro" id="IPR025662">
    <property type="entry name" value="Sigma_54_int_dom_ATP-bd_1"/>
</dbReference>
<dbReference type="GO" id="GO:0005524">
    <property type="term" value="F:ATP binding"/>
    <property type="evidence" value="ECO:0007669"/>
    <property type="project" value="UniProtKB-KW"/>
</dbReference>
<proteinExistence type="predicted"/>
<accession>A0A382HT97</accession>
<protein>
    <recommendedName>
        <fullName evidence="6">Response regulatory domain-containing protein</fullName>
    </recommendedName>
</protein>
<dbReference type="AlphaFoldDB" id="A0A382HT97"/>
<dbReference type="SUPFAM" id="SSF52172">
    <property type="entry name" value="CheY-like"/>
    <property type="match status" value="1"/>
</dbReference>
<dbReference type="GO" id="GO:0000160">
    <property type="term" value="P:phosphorelay signal transduction system"/>
    <property type="evidence" value="ECO:0007669"/>
    <property type="project" value="InterPro"/>
</dbReference>
<dbReference type="InterPro" id="IPR002078">
    <property type="entry name" value="Sigma_54_int"/>
</dbReference>
<dbReference type="Pfam" id="PF00072">
    <property type="entry name" value="Response_reg"/>
    <property type="match status" value="1"/>
</dbReference>
<evidence type="ECO:0000313" key="5">
    <source>
        <dbReference type="EMBL" id="SVB90528.1"/>
    </source>
</evidence>
<feature type="non-terminal residue" evidence="5">
    <location>
        <position position="204"/>
    </location>
</feature>
<keyword evidence="2" id="KW-0067">ATP-binding</keyword>
<dbReference type="GO" id="GO:0006355">
    <property type="term" value="P:regulation of DNA-templated transcription"/>
    <property type="evidence" value="ECO:0007669"/>
    <property type="project" value="InterPro"/>
</dbReference>
<organism evidence="5">
    <name type="scientific">marine metagenome</name>
    <dbReference type="NCBI Taxonomy" id="408172"/>
    <lineage>
        <taxon>unclassified sequences</taxon>
        <taxon>metagenomes</taxon>
        <taxon>ecological metagenomes</taxon>
    </lineage>
</organism>
<dbReference type="CDD" id="cd00009">
    <property type="entry name" value="AAA"/>
    <property type="match status" value="1"/>
</dbReference>
<dbReference type="PROSITE" id="PS50110">
    <property type="entry name" value="RESPONSE_REGULATORY"/>
    <property type="match status" value="1"/>
</dbReference>
<dbReference type="PROSITE" id="PS50045">
    <property type="entry name" value="SIGMA54_INTERACT_4"/>
    <property type="match status" value="1"/>
</dbReference>
<gene>
    <name evidence="5" type="ORF">METZ01_LOCUS243382</name>
</gene>
<dbReference type="InterPro" id="IPR027417">
    <property type="entry name" value="P-loop_NTPase"/>
</dbReference>
<dbReference type="InterPro" id="IPR025943">
    <property type="entry name" value="Sigma_54_int_dom_ATP-bd_2"/>
</dbReference>
<feature type="domain" description="Response regulatory" evidence="4">
    <location>
        <begin position="1"/>
        <end position="63"/>
    </location>
</feature>
<evidence type="ECO:0000259" key="4">
    <source>
        <dbReference type="PROSITE" id="PS50110"/>
    </source>
</evidence>
<dbReference type="PROSITE" id="PS00676">
    <property type="entry name" value="SIGMA54_INTERACT_2"/>
    <property type="match status" value="1"/>
</dbReference>
<evidence type="ECO:0000256" key="2">
    <source>
        <dbReference type="ARBA" id="ARBA00022840"/>
    </source>
</evidence>
<dbReference type="SUPFAM" id="SSF52540">
    <property type="entry name" value="P-loop containing nucleoside triphosphate hydrolases"/>
    <property type="match status" value="1"/>
</dbReference>
<keyword evidence="1" id="KW-0547">Nucleotide-binding</keyword>
<dbReference type="PANTHER" id="PTHR32071">
    <property type="entry name" value="TRANSCRIPTIONAL REGULATORY PROTEIN"/>
    <property type="match status" value="1"/>
</dbReference>
<evidence type="ECO:0000259" key="3">
    <source>
        <dbReference type="PROSITE" id="PS50045"/>
    </source>
</evidence>
<dbReference type="PROSITE" id="PS00675">
    <property type="entry name" value="SIGMA54_INTERACT_1"/>
    <property type="match status" value="1"/>
</dbReference>
<evidence type="ECO:0000256" key="1">
    <source>
        <dbReference type="ARBA" id="ARBA00022741"/>
    </source>
</evidence>
<dbReference type="InterPro" id="IPR001789">
    <property type="entry name" value="Sig_transdc_resp-reg_receiver"/>
</dbReference>
<dbReference type="InterPro" id="IPR011006">
    <property type="entry name" value="CheY-like_superfamily"/>
</dbReference>
<evidence type="ECO:0008006" key="6">
    <source>
        <dbReference type="Google" id="ProtNLM"/>
    </source>
</evidence>
<sequence>MPGPSGMDLLVEICDRLPDTQTLLLTAHGNIDTAVDAMKAGAFDFLTKPVDLDHLRLVVDRSLEKTQLVRENRELHNRLEQKESDDTFRRLVRRSPAMQRATRTVKQVALSDVPVLLRGETGAGKELFARSVHDRSRRHDKPFVAVNCGGFTEELFASELFGHRRGAFTGAHADRPGRFAMAEGGTLFLDEVGDMSLKTQAKVL</sequence>
<dbReference type="Gene3D" id="3.40.50.300">
    <property type="entry name" value="P-loop containing nucleotide triphosphate hydrolases"/>
    <property type="match status" value="1"/>
</dbReference>
<reference evidence="5" key="1">
    <citation type="submission" date="2018-05" db="EMBL/GenBank/DDBJ databases">
        <authorList>
            <person name="Lanie J.A."/>
            <person name="Ng W.-L."/>
            <person name="Kazmierczak K.M."/>
            <person name="Andrzejewski T.M."/>
            <person name="Davidsen T.M."/>
            <person name="Wayne K.J."/>
            <person name="Tettelin H."/>
            <person name="Glass J.I."/>
            <person name="Rusch D."/>
            <person name="Podicherti R."/>
            <person name="Tsui H.-C.T."/>
            <person name="Winkler M.E."/>
        </authorList>
    </citation>
    <scope>NUCLEOTIDE SEQUENCE</scope>
</reference>
<name>A0A382HT97_9ZZZZ</name>
<dbReference type="Gene3D" id="3.40.50.2300">
    <property type="match status" value="1"/>
</dbReference>
<feature type="domain" description="Sigma-54 factor interaction" evidence="3">
    <location>
        <begin position="91"/>
        <end position="204"/>
    </location>
</feature>
<dbReference type="Pfam" id="PF00158">
    <property type="entry name" value="Sigma54_activat"/>
    <property type="match status" value="1"/>
</dbReference>
<dbReference type="EMBL" id="UINC01063174">
    <property type="protein sequence ID" value="SVB90528.1"/>
    <property type="molecule type" value="Genomic_DNA"/>
</dbReference>